<sequence>MGSCLGKVSNFCCVNEYGLASVNLLPFPCSALEYLVFSCALHVIEVQIQFHRMTFPGALGR</sequence>
<reference evidence="1" key="1">
    <citation type="submission" date="2018-02" db="EMBL/GenBank/DDBJ databases">
        <title>Rhizophora mucronata_Transcriptome.</title>
        <authorList>
            <person name="Meera S.P."/>
            <person name="Sreeshan A."/>
            <person name="Augustine A."/>
        </authorList>
    </citation>
    <scope>NUCLEOTIDE SEQUENCE</scope>
    <source>
        <tissue evidence="1">Leaf</tissue>
    </source>
</reference>
<proteinExistence type="predicted"/>
<evidence type="ECO:0000313" key="1">
    <source>
        <dbReference type="EMBL" id="MBX23410.1"/>
    </source>
</evidence>
<name>A0A2P2LZK9_RHIMU</name>
<protein>
    <submittedName>
        <fullName evidence="1">Uncharacterized protein</fullName>
    </submittedName>
</protein>
<dbReference type="EMBL" id="GGEC01042926">
    <property type="protein sequence ID" value="MBX23410.1"/>
    <property type="molecule type" value="Transcribed_RNA"/>
</dbReference>
<organism evidence="1">
    <name type="scientific">Rhizophora mucronata</name>
    <name type="common">Asiatic mangrove</name>
    <dbReference type="NCBI Taxonomy" id="61149"/>
    <lineage>
        <taxon>Eukaryota</taxon>
        <taxon>Viridiplantae</taxon>
        <taxon>Streptophyta</taxon>
        <taxon>Embryophyta</taxon>
        <taxon>Tracheophyta</taxon>
        <taxon>Spermatophyta</taxon>
        <taxon>Magnoliopsida</taxon>
        <taxon>eudicotyledons</taxon>
        <taxon>Gunneridae</taxon>
        <taxon>Pentapetalae</taxon>
        <taxon>rosids</taxon>
        <taxon>fabids</taxon>
        <taxon>Malpighiales</taxon>
        <taxon>Rhizophoraceae</taxon>
        <taxon>Rhizophora</taxon>
    </lineage>
</organism>
<accession>A0A2P2LZK9</accession>
<dbReference type="AlphaFoldDB" id="A0A2P2LZK9"/>